<organism evidence="1 2">
    <name type="scientific">Caerostris extrusa</name>
    <name type="common">Bark spider</name>
    <name type="synonym">Caerostris bankana</name>
    <dbReference type="NCBI Taxonomy" id="172846"/>
    <lineage>
        <taxon>Eukaryota</taxon>
        <taxon>Metazoa</taxon>
        <taxon>Ecdysozoa</taxon>
        <taxon>Arthropoda</taxon>
        <taxon>Chelicerata</taxon>
        <taxon>Arachnida</taxon>
        <taxon>Araneae</taxon>
        <taxon>Araneomorphae</taxon>
        <taxon>Entelegynae</taxon>
        <taxon>Araneoidea</taxon>
        <taxon>Araneidae</taxon>
        <taxon>Caerostris</taxon>
    </lineage>
</organism>
<dbReference type="AlphaFoldDB" id="A0AAV4WMY4"/>
<accession>A0AAV4WMY4</accession>
<gene>
    <name evidence="1" type="ORF">CEXT_469401</name>
</gene>
<protein>
    <submittedName>
        <fullName evidence="1">Uncharacterized protein</fullName>
    </submittedName>
</protein>
<dbReference type="Proteomes" id="UP001054945">
    <property type="component" value="Unassembled WGS sequence"/>
</dbReference>
<name>A0AAV4WMY4_CAEEX</name>
<evidence type="ECO:0000313" key="1">
    <source>
        <dbReference type="EMBL" id="GIY84042.1"/>
    </source>
</evidence>
<sequence>MHAVHGLRLLLVKERGALFAFHKGENRINKILTLAFESLTHATVLQEKKFDSRISRDVDGYVSLHNFYE</sequence>
<proteinExistence type="predicted"/>
<evidence type="ECO:0000313" key="2">
    <source>
        <dbReference type="Proteomes" id="UP001054945"/>
    </source>
</evidence>
<dbReference type="EMBL" id="BPLR01016461">
    <property type="protein sequence ID" value="GIY84042.1"/>
    <property type="molecule type" value="Genomic_DNA"/>
</dbReference>
<comment type="caution">
    <text evidence="1">The sequence shown here is derived from an EMBL/GenBank/DDBJ whole genome shotgun (WGS) entry which is preliminary data.</text>
</comment>
<reference evidence="1 2" key="1">
    <citation type="submission" date="2021-06" db="EMBL/GenBank/DDBJ databases">
        <title>Caerostris extrusa draft genome.</title>
        <authorList>
            <person name="Kono N."/>
            <person name="Arakawa K."/>
        </authorList>
    </citation>
    <scope>NUCLEOTIDE SEQUENCE [LARGE SCALE GENOMIC DNA]</scope>
</reference>
<keyword evidence="2" id="KW-1185">Reference proteome</keyword>